<keyword evidence="5" id="KW-1185">Reference proteome</keyword>
<evidence type="ECO:0000256" key="2">
    <source>
        <dbReference type="SAM" id="MobiDB-lite"/>
    </source>
</evidence>
<protein>
    <submittedName>
        <fullName evidence="3">Uncharacterized protein</fullName>
    </submittedName>
</protein>
<accession>V6LID8</accession>
<gene>
    <name evidence="3" type="ORF">SS50377_16843</name>
    <name evidence="4" type="ORF">SS50377_24948</name>
</gene>
<evidence type="ECO:0000313" key="5">
    <source>
        <dbReference type="Proteomes" id="UP000018208"/>
    </source>
</evidence>
<feature type="coiled-coil region" evidence="1">
    <location>
        <begin position="239"/>
        <end position="266"/>
    </location>
</feature>
<dbReference type="Proteomes" id="UP000018208">
    <property type="component" value="Unassembled WGS sequence"/>
</dbReference>
<reference evidence="4" key="2">
    <citation type="submission" date="2020-12" db="EMBL/GenBank/DDBJ databases">
        <title>New Spironucleus salmonicida genome in near-complete chromosomes.</title>
        <authorList>
            <person name="Xu F."/>
            <person name="Kurt Z."/>
            <person name="Jimenez-Gonzalez A."/>
            <person name="Astvaldsson A."/>
            <person name="Andersson J.O."/>
            <person name="Svard S.G."/>
        </authorList>
    </citation>
    <scope>NUCLEOTIDE SEQUENCE</scope>
    <source>
        <strain evidence="4">ATCC 50377</strain>
    </source>
</reference>
<dbReference type="EMBL" id="KI546136">
    <property type="protein sequence ID" value="EST43476.1"/>
    <property type="molecule type" value="Genomic_DNA"/>
</dbReference>
<dbReference type="VEuPathDB" id="GiardiaDB:SS50377_24948"/>
<reference evidence="3 4" key="1">
    <citation type="journal article" date="2014" name="PLoS Genet.">
        <title>The Genome of Spironucleus salmonicida Highlights a Fish Pathogen Adapted to Fluctuating Environments.</title>
        <authorList>
            <person name="Xu F."/>
            <person name="Jerlstrom-Hultqvist J."/>
            <person name="Einarsson E."/>
            <person name="Astvaldsson A."/>
            <person name="Svard S.G."/>
            <person name="Andersson J.O."/>
        </authorList>
    </citation>
    <scope>NUCLEOTIDE SEQUENCE</scope>
    <source>
        <strain evidence="4">ATCC 50377</strain>
    </source>
</reference>
<dbReference type="AlphaFoldDB" id="V6LID8"/>
<dbReference type="EMBL" id="AUWU02000005">
    <property type="protein sequence ID" value="KAH0572834.1"/>
    <property type="molecule type" value="Genomic_DNA"/>
</dbReference>
<evidence type="ECO:0000256" key="1">
    <source>
        <dbReference type="SAM" id="Coils"/>
    </source>
</evidence>
<evidence type="ECO:0000313" key="3">
    <source>
        <dbReference type="EMBL" id="EST43476.1"/>
    </source>
</evidence>
<name>V6LID8_9EUKA</name>
<sequence>MNLNHMDRRALAAMIFKDQTLNKAPNAPHCLTQKVPLPPNFSIEKLTKTLAQIQHDFNTLNPLGIVEQPYFPPRPQSQKSLIYRQNPRRYEKRPENPIFSLQNDENSRAHKAPASAKLQPKIHQKPPQRDELLSNFDHAAPIPHFVSQSHFAVRPSSNVRKMRVSQQKIYENPPKIDVPEIQFKNDFPLQKLKTEKPQIKQKLQSEQFSPQNLSPSRPQLIILEKALKLRLEAVKRDLRARLALKNQQKNTQIAALRKQLKGLKNGLLDAISAAQKTLSSVLGRAKSVVSDPFAALLARGSKPLQNVDVSADFCRDFQARFLELSAIAGLWQVRGYSDCAGCMRFLGLDATKVRFCVNSYYSEIIEGNIYNNDNKTRRITGVDTYDQQNIYNNNKNQNGIRQNTGRENNENQIEKYIGIMQTVEKGVENQNLHNNIQYNRSICFPCGCSICSVCAVHARGTCPICYCDAERIVEVKSGNSQFGEMLSDKMSKVLGGVREVCAILGDLGTLQCQGFLAGLEGE</sequence>
<feature type="region of interest" description="Disordered" evidence="2">
    <location>
        <begin position="99"/>
        <end position="123"/>
    </location>
</feature>
<organism evidence="3">
    <name type="scientific">Spironucleus salmonicida</name>
    <dbReference type="NCBI Taxonomy" id="348837"/>
    <lineage>
        <taxon>Eukaryota</taxon>
        <taxon>Metamonada</taxon>
        <taxon>Diplomonadida</taxon>
        <taxon>Hexamitidae</taxon>
        <taxon>Hexamitinae</taxon>
        <taxon>Spironucleus</taxon>
    </lineage>
</organism>
<proteinExistence type="predicted"/>
<keyword evidence="1" id="KW-0175">Coiled coil</keyword>
<evidence type="ECO:0000313" key="4">
    <source>
        <dbReference type="EMBL" id="KAH0572834.1"/>
    </source>
</evidence>